<organism evidence="2">
    <name type="scientific">Rhizophora mucronata</name>
    <name type="common">Asiatic mangrove</name>
    <dbReference type="NCBI Taxonomy" id="61149"/>
    <lineage>
        <taxon>Eukaryota</taxon>
        <taxon>Viridiplantae</taxon>
        <taxon>Streptophyta</taxon>
        <taxon>Embryophyta</taxon>
        <taxon>Tracheophyta</taxon>
        <taxon>Spermatophyta</taxon>
        <taxon>Magnoliopsida</taxon>
        <taxon>eudicotyledons</taxon>
        <taxon>Gunneridae</taxon>
        <taxon>Pentapetalae</taxon>
        <taxon>rosids</taxon>
        <taxon>fabids</taxon>
        <taxon>Malpighiales</taxon>
        <taxon>Rhizophoraceae</taxon>
        <taxon>Rhizophora</taxon>
    </lineage>
</organism>
<evidence type="ECO:0000313" key="2">
    <source>
        <dbReference type="EMBL" id="MBX38962.1"/>
    </source>
</evidence>
<keyword evidence="1" id="KW-1133">Transmembrane helix</keyword>
<protein>
    <submittedName>
        <fullName evidence="2">Uncharacterized protein</fullName>
    </submittedName>
</protein>
<feature type="transmembrane region" description="Helical" evidence="1">
    <location>
        <begin position="6"/>
        <end position="26"/>
    </location>
</feature>
<accession>A0A2P2N937</accession>
<dbReference type="AlphaFoldDB" id="A0A2P2N937"/>
<keyword evidence="1" id="KW-0472">Membrane</keyword>
<dbReference type="EMBL" id="GGEC01058478">
    <property type="protein sequence ID" value="MBX38962.1"/>
    <property type="molecule type" value="Transcribed_RNA"/>
</dbReference>
<keyword evidence="1" id="KW-0812">Transmembrane</keyword>
<sequence length="27" mass="3130">MSILAFVRMGLGFFRVIGFFVAIFLYN</sequence>
<evidence type="ECO:0000256" key="1">
    <source>
        <dbReference type="SAM" id="Phobius"/>
    </source>
</evidence>
<proteinExistence type="predicted"/>
<name>A0A2P2N937_RHIMU</name>
<reference evidence="2" key="1">
    <citation type="submission" date="2018-02" db="EMBL/GenBank/DDBJ databases">
        <title>Rhizophora mucronata_Transcriptome.</title>
        <authorList>
            <person name="Meera S.P."/>
            <person name="Sreeshan A."/>
            <person name="Augustine A."/>
        </authorList>
    </citation>
    <scope>NUCLEOTIDE SEQUENCE</scope>
    <source>
        <tissue evidence="2">Leaf</tissue>
    </source>
</reference>